<sequence>MRLLGHNLLPFSVAQQSSAWAATASNGIVAECFFFSEDMPTNFSQYLIDFRQLLRRCAAATEIKLRPETEGLTLMLDQSVGFKAVSGSVYKAQMGVTLHYPKDIQPIGYTAAGTDVPTGYVSSAVTGNKRLLGNLTRRPQQYPGFPLDTQQQPLASVSAADVEFDSAVVIDAFVAPGPDLTAAVSGTITPVTAQDANGMSTTLGTASSWSIAANQEGNVIATPPASATRFRIGQTVGTARRGLPATQGNTNPASRNVTIKWAIVTITDTNYGALAAGLGDVQYFACAVGATGAGTLIELQKTTLGVGEYATVSQVSTATEIS</sequence>
<protein>
    <submittedName>
        <fullName evidence="1">Uncharacterized protein</fullName>
    </submittedName>
</protein>
<reference evidence="1 2" key="1">
    <citation type="submission" date="2017-01" db="EMBL/GenBank/DDBJ databases">
        <authorList>
            <person name="Mah S.A."/>
            <person name="Swanson W.J."/>
            <person name="Moy G.W."/>
            <person name="Vacquier V.D."/>
        </authorList>
    </citation>
    <scope>NUCLEOTIDE SEQUENCE [LARGE SCALE GENOMIC DNA]</scope>
</reference>
<dbReference type="Proteomes" id="UP000221250">
    <property type="component" value="Segment"/>
</dbReference>
<evidence type="ECO:0000313" key="1">
    <source>
        <dbReference type="EMBL" id="AQT28561.1"/>
    </source>
</evidence>
<evidence type="ECO:0000313" key="2">
    <source>
        <dbReference type="Proteomes" id="UP000221250"/>
    </source>
</evidence>
<organism evidence="1 2">
    <name type="scientific">Erwinia phage vB_EamM_Yoloswag</name>
    <dbReference type="NCBI Taxonomy" id="1958956"/>
    <lineage>
        <taxon>Viruses</taxon>
        <taxon>Duplodnaviria</taxon>
        <taxon>Heunggongvirae</taxon>
        <taxon>Uroviricota</taxon>
        <taxon>Caudoviricetes</taxon>
        <taxon>Yoloswagvirus</taxon>
        <taxon>Yoloswagvirus yoloswag</taxon>
    </lineage>
</organism>
<gene>
    <name evidence="1" type="ORF">YOLOSWAG_78</name>
</gene>
<proteinExistence type="predicted"/>
<name>A0A1S6L300_9CAUD</name>
<keyword evidence="2" id="KW-1185">Reference proteome</keyword>
<accession>A0A1S6L300</accession>
<dbReference type="EMBL" id="KY448244">
    <property type="protein sequence ID" value="AQT28561.1"/>
    <property type="molecule type" value="Genomic_DNA"/>
</dbReference>